<dbReference type="GO" id="GO:0015940">
    <property type="term" value="P:pantothenate biosynthetic process"/>
    <property type="evidence" value="ECO:0007669"/>
    <property type="project" value="UniProtKB-UniRule"/>
</dbReference>
<keyword evidence="5 8" id="KW-0547">Nucleotide-binding</keyword>
<organism evidence="9 10">
    <name type="scientific">Singulisphaera acidiphila (strain ATCC BAA-1392 / DSM 18658 / VKM B-2454 / MOB10)</name>
    <dbReference type="NCBI Taxonomy" id="886293"/>
    <lineage>
        <taxon>Bacteria</taxon>
        <taxon>Pseudomonadati</taxon>
        <taxon>Planctomycetota</taxon>
        <taxon>Planctomycetia</taxon>
        <taxon>Isosphaerales</taxon>
        <taxon>Isosphaeraceae</taxon>
        <taxon>Singulisphaera</taxon>
    </lineage>
</organism>
<feature type="binding site" evidence="8">
    <location>
        <begin position="153"/>
        <end position="156"/>
    </location>
    <ligand>
        <name>ATP</name>
        <dbReference type="ChEBI" id="CHEBI:30616"/>
    </ligand>
</feature>
<feature type="binding site" evidence="8">
    <location>
        <position position="66"/>
    </location>
    <ligand>
        <name>beta-alanine</name>
        <dbReference type="ChEBI" id="CHEBI:57966"/>
    </ligand>
</feature>
<keyword evidence="10" id="KW-1185">Reference proteome</keyword>
<dbReference type="HOGENOM" id="CLU_047148_0_0_0"/>
<evidence type="ECO:0000256" key="7">
    <source>
        <dbReference type="ARBA" id="ARBA00048258"/>
    </source>
</evidence>
<evidence type="ECO:0000313" key="9">
    <source>
        <dbReference type="EMBL" id="AGA29463.1"/>
    </source>
</evidence>
<proteinExistence type="inferred from homology"/>
<evidence type="ECO:0000313" key="10">
    <source>
        <dbReference type="Proteomes" id="UP000010798"/>
    </source>
</evidence>
<dbReference type="NCBIfam" id="TIGR00125">
    <property type="entry name" value="cyt_tran_rel"/>
    <property type="match status" value="1"/>
</dbReference>
<dbReference type="AlphaFoldDB" id="L0DKT2"/>
<keyword evidence="4 8" id="KW-0566">Pantothenate biosynthesis</keyword>
<reference evidence="9 10" key="1">
    <citation type="submission" date="2012-02" db="EMBL/GenBank/DDBJ databases">
        <title>Complete sequence of chromosome of Singulisphaera acidiphila DSM 18658.</title>
        <authorList>
            <consortium name="US DOE Joint Genome Institute (JGI-PGF)"/>
            <person name="Lucas S."/>
            <person name="Copeland A."/>
            <person name="Lapidus A."/>
            <person name="Glavina del Rio T."/>
            <person name="Dalin E."/>
            <person name="Tice H."/>
            <person name="Bruce D."/>
            <person name="Goodwin L."/>
            <person name="Pitluck S."/>
            <person name="Peters L."/>
            <person name="Ovchinnikova G."/>
            <person name="Chertkov O."/>
            <person name="Kyrpides N."/>
            <person name="Mavromatis K."/>
            <person name="Ivanova N."/>
            <person name="Brettin T."/>
            <person name="Detter J.C."/>
            <person name="Han C."/>
            <person name="Larimer F."/>
            <person name="Land M."/>
            <person name="Hauser L."/>
            <person name="Markowitz V."/>
            <person name="Cheng J.-F."/>
            <person name="Hugenholtz P."/>
            <person name="Woyke T."/>
            <person name="Wu D."/>
            <person name="Tindall B."/>
            <person name="Pomrenke H."/>
            <person name="Brambilla E."/>
            <person name="Klenk H.-P."/>
            <person name="Eisen J.A."/>
        </authorList>
    </citation>
    <scope>NUCLEOTIDE SEQUENCE [LARGE SCALE GENOMIC DNA]</scope>
    <source>
        <strain evidence="10">ATCC BAA-1392 / DSM 18658 / VKM B-2454 / MOB10</strain>
    </source>
</reference>
<dbReference type="GO" id="GO:0005829">
    <property type="term" value="C:cytosol"/>
    <property type="evidence" value="ECO:0007669"/>
    <property type="project" value="TreeGrafter"/>
</dbReference>
<dbReference type="GO" id="GO:0005524">
    <property type="term" value="F:ATP binding"/>
    <property type="evidence" value="ECO:0007669"/>
    <property type="project" value="UniProtKB-KW"/>
</dbReference>
<dbReference type="Proteomes" id="UP000010798">
    <property type="component" value="Chromosome"/>
</dbReference>
<dbReference type="Gene3D" id="3.40.50.620">
    <property type="entry name" value="HUPs"/>
    <property type="match status" value="1"/>
</dbReference>
<dbReference type="RefSeq" id="WP_015248566.1">
    <property type="nucleotide sequence ID" value="NC_019892.1"/>
</dbReference>
<gene>
    <name evidence="8" type="primary">panC</name>
    <name evidence="9" type="ordered locus">Sinac_5313</name>
</gene>
<evidence type="ECO:0000256" key="6">
    <source>
        <dbReference type="ARBA" id="ARBA00022840"/>
    </source>
</evidence>
<comment type="similarity">
    <text evidence="2 8">Belongs to the pantothenate synthetase family.</text>
</comment>
<dbReference type="SUPFAM" id="SSF52374">
    <property type="entry name" value="Nucleotidylyl transferase"/>
    <property type="match status" value="1"/>
</dbReference>
<comment type="pathway">
    <text evidence="1 8">Cofactor biosynthesis; (R)-pantothenate biosynthesis; (R)-pantothenate from (R)-pantoate and beta-alanine: step 1/1.</text>
</comment>
<dbReference type="EMBL" id="CP003364">
    <property type="protein sequence ID" value="AGA29463.1"/>
    <property type="molecule type" value="Genomic_DNA"/>
</dbReference>
<dbReference type="PANTHER" id="PTHR21299">
    <property type="entry name" value="CYTIDYLATE KINASE/PANTOATE-BETA-ALANINE LIGASE"/>
    <property type="match status" value="1"/>
</dbReference>
<dbReference type="KEGG" id="saci:Sinac_5313"/>
<dbReference type="InterPro" id="IPR014729">
    <property type="entry name" value="Rossmann-like_a/b/a_fold"/>
</dbReference>
<dbReference type="PANTHER" id="PTHR21299:SF1">
    <property type="entry name" value="PANTOATE--BETA-ALANINE LIGASE"/>
    <property type="match status" value="1"/>
</dbReference>
<evidence type="ECO:0000256" key="5">
    <source>
        <dbReference type="ARBA" id="ARBA00022741"/>
    </source>
</evidence>
<dbReference type="EC" id="6.3.2.1" evidence="8"/>
<evidence type="ECO:0000256" key="3">
    <source>
        <dbReference type="ARBA" id="ARBA00022598"/>
    </source>
</evidence>
<feature type="binding site" evidence="8">
    <location>
        <position position="182"/>
    </location>
    <ligand>
        <name>ATP</name>
        <dbReference type="ChEBI" id="CHEBI:30616"/>
    </ligand>
</feature>
<keyword evidence="3 8" id="KW-0436">Ligase</keyword>
<accession>L0DKT2</accession>
<dbReference type="CDD" id="cd00560">
    <property type="entry name" value="PanC"/>
    <property type="match status" value="1"/>
</dbReference>
<comment type="catalytic activity">
    <reaction evidence="7 8">
        <text>(R)-pantoate + beta-alanine + ATP = (R)-pantothenate + AMP + diphosphate + H(+)</text>
        <dbReference type="Rhea" id="RHEA:10912"/>
        <dbReference type="ChEBI" id="CHEBI:15378"/>
        <dbReference type="ChEBI" id="CHEBI:15980"/>
        <dbReference type="ChEBI" id="CHEBI:29032"/>
        <dbReference type="ChEBI" id="CHEBI:30616"/>
        <dbReference type="ChEBI" id="CHEBI:33019"/>
        <dbReference type="ChEBI" id="CHEBI:57966"/>
        <dbReference type="ChEBI" id="CHEBI:456215"/>
        <dbReference type="EC" id="6.3.2.1"/>
    </reaction>
</comment>
<comment type="subcellular location">
    <subcellularLocation>
        <location evidence="8">Cytoplasm</location>
    </subcellularLocation>
</comment>
<dbReference type="FunFam" id="3.40.50.620:FF:000013">
    <property type="entry name" value="Pantothenate synthetase"/>
    <property type="match status" value="1"/>
</dbReference>
<dbReference type="GO" id="GO:0004592">
    <property type="term" value="F:pantoate-beta-alanine ligase activity"/>
    <property type="evidence" value="ECO:0007669"/>
    <property type="project" value="UniProtKB-UniRule"/>
</dbReference>
<name>L0DKT2_SINAD</name>
<feature type="active site" description="Proton donor" evidence="8">
    <location>
        <position position="42"/>
    </location>
</feature>
<sequence>MRRDVIPWVESIEAVRQAVDEARARGLTIGLVPTMGALHEGHVHLIERCRAEADFVVVSIFVNPTQFGPSEDFTRYPRTPELDRDRAAAGGADLIFAPTAEAMYPHGQESTCIDVLPFSGIFEGAIRPGHFRGVATVVLKLFSIVGPDLACFGKKDFQQQCVIRRMAEDLNLRLSIQIVETVREPDGLALSSRNRYLDPDQRRGALVLRRALENARTAVAGGVRDAERVRQILHDTINSEPMAQLDYAEVVDAETLGVLTVLGADRTAVALLAVRFGATRLIDNAFLPE</sequence>
<dbReference type="NCBIfam" id="TIGR00018">
    <property type="entry name" value="panC"/>
    <property type="match status" value="1"/>
</dbReference>
<feature type="binding site" evidence="8">
    <location>
        <begin position="35"/>
        <end position="42"/>
    </location>
    <ligand>
        <name>ATP</name>
        <dbReference type="ChEBI" id="CHEBI:30616"/>
    </ligand>
</feature>
<dbReference type="OrthoDB" id="9773087at2"/>
<comment type="subunit">
    <text evidence="8">Homodimer.</text>
</comment>
<feature type="binding site" evidence="8">
    <location>
        <position position="66"/>
    </location>
    <ligand>
        <name>(R)-pantoate</name>
        <dbReference type="ChEBI" id="CHEBI:15980"/>
    </ligand>
</feature>
<evidence type="ECO:0000256" key="2">
    <source>
        <dbReference type="ARBA" id="ARBA00009256"/>
    </source>
</evidence>
<keyword evidence="8" id="KW-0963">Cytoplasm</keyword>
<dbReference type="HAMAP" id="MF_00158">
    <property type="entry name" value="PanC"/>
    <property type="match status" value="1"/>
</dbReference>
<protein>
    <recommendedName>
        <fullName evidence="8">Pantothenate synthetase</fullName>
        <shortName evidence="8">PS</shortName>
        <ecNumber evidence="8">6.3.2.1</ecNumber>
    </recommendedName>
    <alternativeName>
        <fullName evidence="8">Pantoate--beta-alanine ligase</fullName>
    </alternativeName>
    <alternativeName>
        <fullName evidence="8">Pantoate-activating enzyme</fullName>
    </alternativeName>
</protein>
<dbReference type="Pfam" id="PF02569">
    <property type="entry name" value="Pantoate_ligase"/>
    <property type="match status" value="1"/>
</dbReference>
<comment type="miscellaneous">
    <text evidence="8">The reaction proceeds by a bi uni uni bi ping pong mechanism.</text>
</comment>
<comment type="function">
    <text evidence="8">Catalyzes the condensation of pantoate with beta-alanine in an ATP-dependent reaction via a pantoyl-adenylate intermediate.</text>
</comment>
<feature type="binding site" evidence="8">
    <location>
        <position position="159"/>
    </location>
    <ligand>
        <name>(R)-pantoate</name>
        <dbReference type="ChEBI" id="CHEBI:15980"/>
    </ligand>
</feature>
<dbReference type="eggNOG" id="COG0414">
    <property type="taxonomic scope" value="Bacteria"/>
</dbReference>
<dbReference type="InterPro" id="IPR042176">
    <property type="entry name" value="Pantoate_ligase_C"/>
</dbReference>
<evidence type="ECO:0000256" key="8">
    <source>
        <dbReference type="HAMAP-Rule" id="MF_00158"/>
    </source>
</evidence>
<keyword evidence="6 8" id="KW-0067">ATP-binding</keyword>
<dbReference type="InterPro" id="IPR004821">
    <property type="entry name" value="Cyt_trans-like"/>
</dbReference>
<dbReference type="UniPathway" id="UPA00028">
    <property type="reaction ID" value="UER00005"/>
</dbReference>
<feature type="binding site" evidence="8">
    <location>
        <begin position="190"/>
        <end position="193"/>
    </location>
    <ligand>
        <name>ATP</name>
        <dbReference type="ChEBI" id="CHEBI:30616"/>
    </ligand>
</feature>
<evidence type="ECO:0000256" key="1">
    <source>
        <dbReference type="ARBA" id="ARBA00004990"/>
    </source>
</evidence>
<dbReference type="STRING" id="886293.Sinac_5313"/>
<dbReference type="InterPro" id="IPR003721">
    <property type="entry name" value="Pantoate_ligase"/>
</dbReference>
<evidence type="ECO:0000256" key="4">
    <source>
        <dbReference type="ARBA" id="ARBA00022655"/>
    </source>
</evidence>
<dbReference type="Gene3D" id="3.30.1300.10">
    <property type="entry name" value="Pantoate-beta-alanine ligase, C-terminal domain"/>
    <property type="match status" value="1"/>
</dbReference>